<dbReference type="GO" id="GO:0046872">
    <property type="term" value="F:metal ion binding"/>
    <property type="evidence" value="ECO:0007669"/>
    <property type="project" value="UniProtKB-KW"/>
</dbReference>
<dbReference type="SUPFAM" id="SSF54862">
    <property type="entry name" value="4Fe-4S ferredoxins"/>
    <property type="match status" value="1"/>
</dbReference>
<feature type="transmembrane region" description="Helical" evidence="7">
    <location>
        <begin position="147"/>
        <end position="168"/>
    </location>
</feature>
<sequence>MSSGTNKTLSGIPIKVVDTGTRKDVPNYRWKRRTVQIVILILLVLIPVTGLFRIDPENGALVVLGWQIWFSDFFLISGLWIVLASALVALYSLAGTVFCGWACPQNSMAEWANHMTHKLLGKRAEVSLTGEAPKVAAAKNKALNWSLLGLSFLVAAMFFALLPLLYFYPPDVVWSFLIFREDKRLAGSLYWIYTVWVMIILLDISVLRHFWCRFACVYKVWQHSFKTRETLHVAYDASRADECEKCNYCVTTCFIELDPRKTEIYDSCINCGDCIDACNRLHAKKNEVGLLRFELGQRATSRNIQRLRDNTMLLLSRFRWTTPFALLGSIMLAWGIWSYEPYHIAVGYLETAKNHSTRDYRIEISSKRYRPAELNVEVEGLQHDDYTLSDLKINMKSVGRTSVVLTMSPNLKHGLHPFAVVVRSNDGWVGRFNLQHFVE</sequence>
<keyword evidence="7" id="KW-1133">Transmembrane helix</keyword>
<evidence type="ECO:0000256" key="3">
    <source>
        <dbReference type="ARBA" id="ARBA00022723"/>
    </source>
</evidence>
<keyword evidence="7" id="KW-0812">Transmembrane</keyword>
<evidence type="ECO:0000259" key="8">
    <source>
        <dbReference type="PROSITE" id="PS51379"/>
    </source>
</evidence>
<dbReference type="GO" id="GO:0051539">
    <property type="term" value="F:4 iron, 4 sulfur cluster binding"/>
    <property type="evidence" value="ECO:0007669"/>
    <property type="project" value="UniProtKB-KW"/>
</dbReference>
<keyword evidence="4" id="KW-0249">Electron transport</keyword>
<organism evidence="9">
    <name type="scientific">mine drainage metagenome</name>
    <dbReference type="NCBI Taxonomy" id="410659"/>
    <lineage>
        <taxon>unclassified sequences</taxon>
        <taxon>metagenomes</taxon>
        <taxon>ecological metagenomes</taxon>
    </lineage>
</organism>
<name>A0A1J5U4W4_9ZZZZ</name>
<keyword evidence="5" id="KW-0408">Iron</keyword>
<proteinExistence type="predicted"/>
<keyword evidence="3" id="KW-0479">Metal-binding</keyword>
<feature type="transmembrane region" description="Helical" evidence="7">
    <location>
        <begin position="318"/>
        <end position="337"/>
    </location>
</feature>
<dbReference type="GO" id="GO:0005886">
    <property type="term" value="C:plasma membrane"/>
    <property type="evidence" value="ECO:0007669"/>
    <property type="project" value="TreeGrafter"/>
</dbReference>
<feature type="domain" description="4Fe-4S ferredoxin-type" evidence="8">
    <location>
        <begin position="259"/>
        <end position="289"/>
    </location>
</feature>
<comment type="caution">
    <text evidence="9">The sequence shown here is derived from an EMBL/GenBank/DDBJ whole genome shotgun (WGS) entry which is preliminary data.</text>
</comment>
<keyword evidence="1" id="KW-0813">Transport</keyword>
<dbReference type="InterPro" id="IPR051684">
    <property type="entry name" value="Electron_Trans/Redox"/>
</dbReference>
<dbReference type="EMBL" id="MLJW01000001">
    <property type="protein sequence ID" value="OIR19350.1"/>
    <property type="molecule type" value="Genomic_DNA"/>
</dbReference>
<dbReference type="InterPro" id="IPR017896">
    <property type="entry name" value="4Fe4S_Fe-S-bd"/>
</dbReference>
<feature type="transmembrane region" description="Helical" evidence="7">
    <location>
        <begin position="188"/>
        <end position="211"/>
    </location>
</feature>
<dbReference type="Pfam" id="PF13746">
    <property type="entry name" value="Fer4_18"/>
    <property type="match status" value="1"/>
</dbReference>
<keyword evidence="7" id="KW-0472">Membrane</keyword>
<reference evidence="9" key="1">
    <citation type="submission" date="2016-10" db="EMBL/GenBank/DDBJ databases">
        <title>Sequence of Gallionella enrichment culture.</title>
        <authorList>
            <person name="Poehlein A."/>
            <person name="Muehling M."/>
            <person name="Daniel R."/>
        </authorList>
    </citation>
    <scope>NUCLEOTIDE SEQUENCE</scope>
</reference>
<dbReference type="AlphaFoldDB" id="A0A1J5U4W4"/>
<keyword evidence="2" id="KW-0004">4Fe-4S</keyword>
<feature type="transmembrane region" description="Helical" evidence="7">
    <location>
        <begin position="74"/>
        <end position="103"/>
    </location>
</feature>
<evidence type="ECO:0000256" key="2">
    <source>
        <dbReference type="ARBA" id="ARBA00022485"/>
    </source>
</evidence>
<feature type="transmembrane region" description="Helical" evidence="7">
    <location>
        <begin position="37"/>
        <end position="54"/>
    </location>
</feature>
<evidence type="ECO:0000313" key="9">
    <source>
        <dbReference type="EMBL" id="OIR19350.1"/>
    </source>
</evidence>
<dbReference type="PANTHER" id="PTHR30176:SF3">
    <property type="entry name" value="FERREDOXIN-TYPE PROTEIN NAPH"/>
    <property type="match status" value="1"/>
</dbReference>
<gene>
    <name evidence="9" type="primary">yccM_1</name>
    <name evidence="9" type="ORF">GALL_02300</name>
</gene>
<dbReference type="PROSITE" id="PS51379">
    <property type="entry name" value="4FE4S_FER_2"/>
    <property type="match status" value="1"/>
</dbReference>
<evidence type="ECO:0000256" key="5">
    <source>
        <dbReference type="ARBA" id="ARBA00023004"/>
    </source>
</evidence>
<evidence type="ECO:0000256" key="7">
    <source>
        <dbReference type="SAM" id="Phobius"/>
    </source>
</evidence>
<evidence type="ECO:0000256" key="4">
    <source>
        <dbReference type="ARBA" id="ARBA00022982"/>
    </source>
</evidence>
<accession>A0A1J5U4W4</accession>
<dbReference type="Pfam" id="PF12801">
    <property type="entry name" value="Fer4_5"/>
    <property type="match status" value="1"/>
</dbReference>
<dbReference type="PANTHER" id="PTHR30176">
    <property type="entry name" value="FERREDOXIN-TYPE PROTEIN NAPH"/>
    <property type="match status" value="1"/>
</dbReference>
<evidence type="ECO:0000256" key="1">
    <source>
        <dbReference type="ARBA" id="ARBA00022448"/>
    </source>
</evidence>
<evidence type="ECO:0000256" key="6">
    <source>
        <dbReference type="ARBA" id="ARBA00023014"/>
    </source>
</evidence>
<keyword evidence="6" id="KW-0411">Iron-sulfur</keyword>
<protein>
    <submittedName>
        <fullName evidence="9">Putative electron transport protein YccM</fullName>
    </submittedName>
</protein>